<comment type="caution">
    <text evidence="1">The sequence shown here is derived from an EMBL/GenBank/DDBJ whole genome shotgun (WGS) entry which is preliminary data.</text>
</comment>
<keyword evidence="2" id="KW-1185">Reference proteome</keyword>
<reference evidence="1" key="2">
    <citation type="submission" date="2020-09" db="EMBL/GenBank/DDBJ databases">
        <authorList>
            <person name="Sun Q."/>
            <person name="Ohkuma M."/>
        </authorList>
    </citation>
    <scope>NUCLEOTIDE SEQUENCE</scope>
    <source>
        <strain evidence="1">JCM 13064</strain>
    </source>
</reference>
<evidence type="ECO:0000313" key="2">
    <source>
        <dbReference type="Proteomes" id="UP000645217"/>
    </source>
</evidence>
<reference evidence="1" key="1">
    <citation type="journal article" date="2014" name="Int. J. Syst. Evol. Microbiol.">
        <title>Complete genome sequence of Corynebacterium casei LMG S-19264T (=DSM 44701T), isolated from a smear-ripened cheese.</title>
        <authorList>
            <consortium name="US DOE Joint Genome Institute (JGI-PGF)"/>
            <person name="Walter F."/>
            <person name="Albersmeier A."/>
            <person name="Kalinowski J."/>
            <person name="Ruckert C."/>
        </authorList>
    </citation>
    <scope>NUCLEOTIDE SEQUENCE</scope>
    <source>
        <strain evidence="1">JCM 13064</strain>
    </source>
</reference>
<protein>
    <submittedName>
        <fullName evidence="1">Uncharacterized protein</fullName>
    </submittedName>
</protein>
<dbReference type="Proteomes" id="UP000645217">
    <property type="component" value="Unassembled WGS sequence"/>
</dbReference>
<dbReference type="AlphaFoldDB" id="A0A917QPS4"/>
<proteinExistence type="predicted"/>
<evidence type="ECO:0000313" key="1">
    <source>
        <dbReference type="EMBL" id="GGK61112.1"/>
    </source>
</evidence>
<dbReference type="RefSeq" id="WP_189160838.1">
    <property type="nucleotide sequence ID" value="NZ_BMNT01000001.1"/>
</dbReference>
<gene>
    <name evidence="1" type="ORF">GCM10007964_00280</name>
</gene>
<sequence>MPFRAAATTTSASPSFQATAPTLAVGDLLFLIQVSDRPSGMQTPSGGWIPLAQVSTEGSRTSVWWRTAEVSEPSSYTCTQGAAGDSVVIVAAISGASSATPRVTSARSSGSQILSPAGSLPSGTATELRVATGASAFSNTATWAAPSGFAERAQARSQVYTSAVLATRTITSPGSTGEALFEASASLADLHAITILVPQQDATGGGSDTPPPTVPALPADARQVHYTYVFCDLRTDELICKDLDLKDVSYERRIGEAGTFSAGILIPEDDEGVTAAKVARILPRHPEDISTGPGRTVVHVYRNGVVWGSYIIWSASVSRQGRGPISVSLSGASLESYLTHVKIRKDLTFTATDQVEIARSLLHEMQTEARYDIHLQMQAGTTDVLRDRTYLASESSTYGDRLAELGKVDDGFEWCIQVVDNGDGTRTRVWTWGYPTLGSDATNYKFQEPGNVLSWQEDVDATRGGTAFQTRGESIQDDASSTSEPLVSDVVLAEDHIDAGWPGLDVTADYSSVTEVTTLNAYATWWATNRAGTVRVHQATVRLEPNSSFGPGNLGDRVTVMLANTWWPIVAGVASFAKRWRVVGLAFKPPTKGAGQEECTLTFQEAED</sequence>
<organism evidence="1 2">
    <name type="scientific">Sphaerisporangium melleum</name>
    <dbReference type="NCBI Taxonomy" id="321316"/>
    <lineage>
        <taxon>Bacteria</taxon>
        <taxon>Bacillati</taxon>
        <taxon>Actinomycetota</taxon>
        <taxon>Actinomycetes</taxon>
        <taxon>Streptosporangiales</taxon>
        <taxon>Streptosporangiaceae</taxon>
        <taxon>Sphaerisporangium</taxon>
    </lineage>
</organism>
<name>A0A917QPS4_9ACTN</name>
<accession>A0A917QPS4</accession>
<dbReference type="EMBL" id="BMNT01000001">
    <property type="protein sequence ID" value="GGK61112.1"/>
    <property type="molecule type" value="Genomic_DNA"/>
</dbReference>